<accession>X0TY62</accession>
<keyword evidence="1" id="KW-0812">Transmembrane</keyword>
<keyword evidence="1" id="KW-0472">Membrane</keyword>
<organism evidence="2">
    <name type="scientific">marine sediment metagenome</name>
    <dbReference type="NCBI Taxonomy" id="412755"/>
    <lineage>
        <taxon>unclassified sequences</taxon>
        <taxon>metagenomes</taxon>
        <taxon>ecological metagenomes</taxon>
    </lineage>
</organism>
<name>X0TY62_9ZZZZ</name>
<evidence type="ECO:0000313" key="2">
    <source>
        <dbReference type="EMBL" id="GAF81090.1"/>
    </source>
</evidence>
<feature type="transmembrane region" description="Helical" evidence="1">
    <location>
        <begin position="6"/>
        <end position="23"/>
    </location>
</feature>
<comment type="caution">
    <text evidence="2">The sequence shown here is derived from an EMBL/GenBank/DDBJ whole genome shotgun (WGS) entry which is preliminary data.</text>
</comment>
<keyword evidence="1" id="KW-1133">Transmembrane helix</keyword>
<dbReference type="EMBL" id="BARS01000685">
    <property type="protein sequence ID" value="GAF81090.1"/>
    <property type="molecule type" value="Genomic_DNA"/>
</dbReference>
<sequence length="67" mass="8103">MFKIVMITAVIIMAIAWIAYGVWRYRMYLSEKGGAKPTTEHLEKIRNSFEEYTKKLKNFKRKPYKRK</sequence>
<proteinExistence type="predicted"/>
<protein>
    <submittedName>
        <fullName evidence="2">Uncharacterized protein</fullName>
    </submittedName>
</protein>
<reference evidence="2" key="1">
    <citation type="journal article" date="2014" name="Front. Microbiol.">
        <title>High frequency of phylogenetically diverse reductive dehalogenase-homologous genes in deep subseafloor sedimentary metagenomes.</title>
        <authorList>
            <person name="Kawai M."/>
            <person name="Futagami T."/>
            <person name="Toyoda A."/>
            <person name="Takaki Y."/>
            <person name="Nishi S."/>
            <person name="Hori S."/>
            <person name="Arai W."/>
            <person name="Tsubouchi T."/>
            <person name="Morono Y."/>
            <person name="Uchiyama I."/>
            <person name="Ito T."/>
            <person name="Fujiyama A."/>
            <person name="Inagaki F."/>
            <person name="Takami H."/>
        </authorList>
    </citation>
    <scope>NUCLEOTIDE SEQUENCE</scope>
    <source>
        <strain evidence="2">Expedition CK06-06</strain>
    </source>
</reference>
<evidence type="ECO:0000256" key="1">
    <source>
        <dbReference type="SAM" id="Phobius"/>
    </source>
</evidence>
<dbReference type="AlphaFoldDB" id="X0TY62"/>
<gene>
    <name evidence="2" type="ORF">S01H1_01557</name>
</gene>